<proteinExistence type="predicted"/>
<evidence type="ECO:0008006" key="6">
    <source>
        <dbReference type="Google" id="ProtNLM"/>
    </source>
</evidence>
<evidence type="ECO:0000313" key="5">
    <source>
        <dbReference type="Proteomes" id="UP000229554"/>
    </source>
</evidence>
<dbReference type="AlphaFoldDB" id="A0A2M8KTT7"/>
<evidence type="ECO:0000313" key="4">
    <source>
        <dbReference type="EMBL" id="PJE63290.1"/>
    </source>
</evidence>
<protein>
    <recommendedName>
        <fullName evidence="6">DUF3048 domain-containing protein</fullName>
    </recommendedName>
</protein>
<dbReference type="InterPro" id="IPR021416">
    <property type="entry name" value="DUF3048_N"/>
</dbReference>
<dbReference type="Proteomes" id="UP000229554">
    <property type="component" value="Unassembled WGS sequence"/>
</dbReference>
<feature type="transmembrane region" description="Helical" evidence="1">
    <location>
        <begin position="6"/>
        <end position="24"/>
    </location>
</feature>
<evidence type="ECO:0000259" key="3">
    <source>
        <dbReference type="Pfam" id="PF17479"/>
    </source>
</evidence>
<dbReference type="InterPro" id="IPR023158">
    <property type="entry name" value="YerB-like_sf"/>
</dbReference>
<dbReference type="InterPro" id="IPR035328">
    <property type="entry name" value="DUF3048_C"/>
</dbReference>
<sequence>MRKKYITTFLVLYVISFIVGYVVIRKSPSGSTMSTSSNTNSQAKEPKTEECLLNGEMYGKSNRAAWEKRRPLGIMIENSTEARPQSGLRSADVVFEVVAEGGITRFLSVFYCQDAEIVGPVRSARVYFLDFLGGFGNYPLYAHVGGANTPGPADALGQIEEMDWAGYNDLNQFSVGFPVFWRDYDRLPGVAVEHTMYSSTALLWETGSQRGLAATDKEGVMWSDEFTPWVFKDDQERQKRPKEQSVTFGFWEKGPAFNVRWTYNQQTNKYMRENGGEKHIDKVTGKQLYTKNIAIVFMDESDAQDGYDKGQHLLYDSLGSGKAMLIHDGIATSATWKKKDRFTQIRLYDESGQELAFTRGSIWFEVLPTGNQVKIE</sequence>
<name>A0A2M8KTT7_9BACT</name>
<evidence type="ECO:0000259" key="2">
    <source>
        <dbReference type="Pfam" id="PF11258"/>
    </source>
</evidence>
<evidence type="ECO:0000256" key="1">
    <source>
        <dbReference type="SAM" id="Phobius"/>
    </source>
</evidence>
<keyword evidence="1" id="KW-0812">Transmembrane</keyword>
<keyword evidence="1" id="KW-0472">Membrane</keyword>
<feature type="domain" description="DUF3048" evidence="3">
    <location>
        <begin position="259"/>
        <end position="363"/>
    </location>
</feature>
<gene>
    <name evidence="4" type="ORF">COU88_00315</name>
</gene>
<feature type="domain" description="DUF3048" evidence="2">
    <location>
        <begin position="67"/>
        <end position="211"/>
    </location>
</feature>
<organism evidence="4 5">
    <name type="scientific">Candidatus Roizmanbacteria bacterium CG10_big_fil_rev_8_21_14_0_10_39_6</name>
    <dbReference type="NCBI Taxonomy" id="1974853"/>
    <lineage>
        <taxon>Bacteria</taxon>
        <taxon>Candidatus Roizmaniibacteriota</taxon>
    </lineage>
</organism>
<dbReference type="Gene3D" id="3.50.90.10">
    <property type="entry name" value="YerB-like"/>
    <property type="match status" value="1"/>
</dbReference>
<accession>A0A2M8KTT7</accession>
<dbReference type="Pfam" id="PF11258">
    <property type="entry name" value="DUF3048"/>
    <property type="match status" value="1"/>
</dbReference>
<keyword evidence="1" id="KW-1133">Transmembrane helix</keyword>
<dbReference type="EMBL" id="PFED01000012">
    <property type="protein sequence ID" value="PJE63290.1"/>
    <property type="molecule type" value="Genomic_DNA"/>
</dbReference>
<dbReference type="Pfam" id="PF17479">
    <property type="entry name" value="DUF3048_C"/>
    <property type="match status" value="1"/>
</dbReference>
<dbReference type="SUPFAM" id="SSF159774">
    <property type="entry name" value="YerB-like"/>
    <property type="match status" value="1"/>
</dbReference>
<reference evidence="5" key="1">
    <citation type="submission" date="2017-09" db="EMBL/GenBank/DDBJ databases">
        <title>Depth-based differentiation of microbial function through sediment-hosted aquifers and enrichment of novel symbionts in the deep terrestrial subsurface.</title>
        <authorList>
            <person name="Probst A.J."/>
            <person name="Ladd B."/>
            <person name="Jarett J.K."/>
            <person name="Geller-Mcgrath D.E."/>
            <person name="Sieber C.M.K."/>
            <person name="Emerson J.B."/>
            <person name="Anantharaman K."/>
            <person name="Thomas B.C."/>
            <person name="Malmstrom R."/>
            <person name="Stieglmeier M."/>
            <person name="Klingl A."/>
            <person name="Woyke T."/>
            <person name="Ryan C.M."/>
            <person name="Banfield J.F."/>
        </authorList>
    </citation>
    <scope>NUCLEOTIDE SEQUENCE [LARGE SCALE GENOMIC DNA]</scope>
</reference>
<comment type="caution">
    <text evidence="4">The sequence shown here is derived from an EMBL/GenBank/DDBJ whole genome shotgun (WGS) entry which is preliminary data.</text>
</comment>